<dbReference type="EMBL" id="CP099582">
    <property type="protein sequence ID" value="USS41482.1"/>
    <property type="molecule type" value="Genomic_DNA"/>
</dbReference>
<dbReference type="PANTHER" id="PTHR13174:SF3">
    <property type="entry name" value="D-GLUCURONYL C5-EPIMERASE"/>
    <property type="match status" value="1"/>
</dbReference>
<dbReference type="AlphaFoldDB" id="A0A9E7MZ75"/>
<gene>
    <name evidence="2" type="ORF">NF865_04745</name>
</gene>
<evidence type="ECO:0000313" key="3">
    <source>
        <dbReference type="Proteomes" id="UP001055732"/>
    </source>
</evidence>
<dbReference type="Pfam" id="PF06662">
    <property type="entry name" value="C5-epim_C"/>
    <property type="match status" value="1"/>
</dbReference>
<proteinExistence type="predicted"/>
<dbReference type="InterPro" id="IPR008928">
    <property type="entry name" value="6-hairpin_glycosidase_sf"/>
</dbReference>
<organism evidence="2 3">
    <name type="scientific">Thermococcus aggregans</name>
    <dbReference type="NCBI Taxonomy" id="110163"/>
    <lineage>
        <taxon>Archaea</taxon>
        <taxon>Methanobacteriati</taxon>
        <taxon>Methanobacteriota</taxon>
        <taxon>Thermococci</taxon>
        <taxon>Thermococcales</taxon>
        <taxon>Thermococcaceae</taxon>
        <taxon>Thermococcus</taxon>
    </lineage>
</organism>
<dbReference type="GO" id="GO:0015012">
    <property type="term" value="P:heparan sulfate proteoglycan biosynthetic process"/>
    <property type="evidence" value="ECO:0007669"/>
    <property type="project" value="InterPro"/>
</dbReference>
<evidence type="ECO:0000313" key="2">
    <source>
        <dbReference type="EMBL" id="USS41482.1"/>
    </source>
</evidence>
<dbReference type="SUPFAM" id="SSF48208">
    <property type="entry name" value="Six-hairpin glycosidases"/>
    <property type="match status" value="1"/>
</dbReference>
<sequence length="400" mass="46655">MGCTRRIIGLFAVLIIVIPLGAWAITQVKHELNPTLTNTTPERESSNYTKLDDYMLLATKYPFLKVLLSKNKNISQSFPDAGYTVHVFAKIARERDLTDSELKILEITLKANECYFSKREPPEKSYYVISFSEKRPHEGIPYVECPNFTSRLPFVYYKGRGFQYYPVTATNWAYFYLKRGMNEDAEAILKEMLPLMEVEETNNLTVGLFKVYFSPPGGSSYIPWISSFSQGMLAGLYAWLYNETGNRSYLQVAQLIFNSFYMPAEEKGFVENTSYGLWFLEYPCKRDFLILNGHIITLKGLWLYYNFTEDERAEELFWKGVESVEKALPDCDTGSWSLYAVNSSPAREDYHRLHINLLVWLYAKTEREIFLEYAKKWNDYLREKGLEEEDIEALLRQTQN</sequence>
<name>A0A9E7MZ75_THEAG</name>
<dbReference type="GO" id="GO:0005975">
    <property type="term" value="P:carbohydrate metabolic process"/>
    <property type="evidence" value="ECO:0007669"/>
    <property type="project" value="InterPro"/>
</dbReference>
<accession>A0A9E7MZ75</accession>
<reference evidence="2" key="1">
    <citation type="journal article" date="1998" name="Int. J. Syst. Bacteriol. 48 Pt">
        <title>Thermococcus guaymasensis sp. nov. and Thermococcus aggregans sp. nov., two novel thermophilic archaea isolated from the Guaymas Basin hydrothermal vent site.</title>
        <authorList>
            <person name="Canganella F."/>
            <person name="Jones W.J."/>
            <person name="Gambacorta A."/>
            <person name="Antranikian G."/>
        </authorList>
    </citation>
    <scope>NUCLEOTIDE SEQUENCE</scope>
    <source>
        <strain evidence="2">TY</strain>
    </source>
</reference>
<reference evidence="2" key="2">
    <citation type="submission" date="2022-06" db="EMBL/GenBank/DDBJ databases">
        <authorList>
            <person name="Park Y.-J."/>
        </authorList>
    </citation>
    <scope>NUCLEOTIDE SEQUENCE</scope>
    <source>
        <strain evidence="2">TY</strain>
    </source>
</reference>
<protein>
    <submittedName>
        <fullName evidence="2">D-glucuronyl C5-epimerase family protein</fullName>
    </submittedName>
</protein>
<dbReference type="Proteomes" id="UP001055732">
    <property type="component" value="Chromosome"/>
</dbReference>
<dbReference type="RefSeq" id="WP_253305422.1">
    <property type="nucleotide sequence ID" value="NZ_CP099582.1"/>
</dbReference>
<dbReference type="PANTHER" id="PTHR13174">
    <property type="entry name" value="D-GLUCURONYL C5-EPIMERASE"/>
    <property type="match status" value="1"/>
</dbReference>
<dbReference type="KEGG" id="tagg:NF865_04745"/>
<dbReference type="InterPro" id="IPR010598">
    <property type="entry name" value="C5-epim_C"/>
</dbReference>
<dbReference type="InterPro" id="IPR039721">
    <property type="entry name" value="C5-epimerase"/>
</dbReference>
<feature type="domain" description="D-glucuronyl C5-epimerase C-terminal" evidence="1">
    <location>
        <begin position="221"/>
        <end position="378"/>
    </location>
</feature>
<evidence type="ECO:0000259" key="1">
    <source>
        <dbReference type="Pfam" id="PF06662"/>
    </source>
</evidence>
<keyword evidence="3" id="KW-1185">Reference proteome</keyword>
<dbReference type="GO" id="GO:0047464">
    <property type="term" value="F:heparosan-N-sulfate-glucuronate 5-epimerase activity"/>
    <property type="evidence" value="ECO:0007669"/>
    <property type="project" value="InterPro"/>
</dbReference>